<dbReference type="Pfam" id="PF00109">
    <property type="entry name" value="ketoacyl-synt"/>
    <property type="match status" value="1"/>
</dbReference>
<evidence type="ECO:0000256" key="1">
    <source>
        <dbReference type="ARBA" id="ARBA00022679"/>
    </source>
</evidence>
<dbReference type="SUPFAM" id="SSF53901">
    <property type="entry name" value="Thiolase-like"/>
    <property type="match status" value="1"/>
</dbReference>
<protein>
    <submittedName>
        <fullName evidence="3">3-oxoacyl-ACP synthase</fullName>
    </submittedName>
</protein>
<evidence type="ECO:0000313" key="4">
    <source>
        <dbReference type="Proteomes" id="UP000052946"/>
    </source>
</evidence>
<dbReference type="PANTHER" id="PTHR11712">
    <property type="entry name" value="POLYKETIDE SYNTHASE-RELATED"/>
    <property type="match status" value="1"/>
</dbReference>
<reference evidence="4" key="1">
    <citation type="submission" date="2015-07" db="EMBL/GenBank/DDBJ databases">
        <title>Draft Genome Sequence of Oceanobacillus picturae Heshi-B3 that Was Isolated from Fermented Rice Bran with Aging Salted Mackerel, Which Was Named Heshiko as Traditional Fermented Seafood in Japan.</title>
        <authorList>
            <person name="Akuzawa S."/>
            <person name="Nakagawa J."/>
            <person name="Kanekatsu T."/>
            <person name="Kanesaki Y."/>
            <person name="Suzuki T."/>
        </authorList>
    </citation>
    <scope>NUCLEOTIDE SEQUENCE [LARGE SCALE GENOMIC DNA]</scope>
    <source>
        <strain evidence="4">Heshi-B3</strain>
    </source>
</reference>
<comment type="caution">
    <text evidence="3">The sequence shown here is derived from an EMBL/GenBank/DDBJ whole genome shotgun (WGS) entry which is preliminary data.</text>
</comment>
<feature type="domain" description="Beta-ketoacyl synthase-like N-terminal" evidence="2">
    <location>
        <begin position="6"/>
        <end position="173"/>
    </location>
</feature>
<sequence length="179" mass="18992">MNESMPIAVTGMGTVSPYGVGLTTFWDNLIANKSAVKEVEDEQLHQWAPVGARVQDFNPAEYLPKKLVKNTDRFTQLALIAATEALSNAGILGEDGETLAPSIDPERIGTSIGSAFGGIQSLEEGSGKLATGKASRVGPRLISKCIPNAAAATIAKALWFTRPFKYSCNSLCSISACDW</sequence>
<dbReference type="Proteomes" id="UP000052946">
    <property type="component" value="Unassembled WGS sequence"/>
</dbReference>
<dbReference type="InterPro" id="IPR016039">
    <property type="entry name" value="Thiolase-like"/>
</dbReference>
<evidence type="ECO:0000313" key="3">
    <source>
        <dbReference type="EMBL" id="GAQ19749.1"/>
    </source>
</evidence>
<dbReference type="Gene3D" id="3.40.47.10">
    <property type="match status" value="1"/>
</dbReference>
<gene>
    <name evidence="3" type="ORF">OPHB3_3733</name>
</gene>
<keyword evidence="1" id="KW-0808">Transferase</keyword>
<accession>A0A0U9HAK1</accession>
<dbReference type="AlphaFoldDB" id="A0A0U9HAK1"/>
<name>A0A0U9HAK1_9BACI</name>
<dbReference type="PANTHER" id="PTHR11712:SF336">
    <property type="entry name" value="3-OXOACYL-[ACYL-CARRIER-PROTEIN] SYNTHASE, MITOCHONDRIAL"/>
    <property type="match status" value="1"/>
</dbReference>
<dbReference type="GO" id="GO:0006633">
    <property type="term" value="P:fatty acid biosynthetic process"/>
    <property type="evidence" value="ECO:0007669"/>
    <property type="project" value="TreeGrafter"/>
</dbReference>
<dbReference type="GO" id="GO:0004315">
    <property type="term" value="F:3-oxoacyl-[acyl-carrier-protein] synthase activity"/>
    <property type="evidence" value="ECO:0007669"/>
    <property type="project" value="TreeGrafter"/>
</dbReference>
<evidence type="ECO:0000259" key="2">
    <source>
        <dbReference type="Pfam" id="PF00109"/>
    </source>
</evidence>
<dbReference type="InterPro" id="IPR014030">
    <property type="entry name" value="Ketoacyl_synth_N"/>
</dbReference>
<reference evidence="3 4" key="2">
    <citation type="journal article" date="2016" name="Genome Announc.">
        <title>Draft Genome Sequence of Oceanobacillus picturae Heshi-B3, Isolated from Fermented Rice Bran in a Traditional Japanese Seafood Dish.</title>
        <authorList>
            <person name="Akuzawa S."/>
            <person name="Nagaoka J."/>
            <person name="Kanekatsu M."/>
            <person name="Kanesaki Y."/>
            <person name="Suzuki T."/>
        </authorList>
    </citation>
    <scope>NUCLEOTIDE SEQUENCE [LARGE SCALE GENOMIC DNA]</scope>
    <source>
        <strain evidence="3 4">Heshi-B3</strain>
    </source>
</reference>
<organism evidence="3 4">
    <name type="scientific">Oceanobacillus picturae</name>
    <dbReference type="NCBI Taxonomy" id="171693"/>
    <lineage>
        <taxon>Bacteria</taxon>
        <taxon>Bacillati</taxon>
        <taxon>Bacillota</taxon>
        <taxon>Bacilli</taxon>
        <taxon>Bacillales</taxon>
        <taxon>Bacillaceae</taxon>
        <taxon>Oceanobacillus</taxon>
    </lineage>
</organism>
<dbReference type="InterPro" id="IPR000794">
    <property type="entry name" value="Beta-ketoacyl_synthase"/>
</dbReference>
<proteinExistence type="predicted"/>
<dbReference type="EMBL" id="BBXV01000065">
    <property type="protein sequence ID" value="GAQ19749.1"/>
    <property type="molecule type" value="Genomic_DNA"/>
</dbReference>